<organism evidence="6 7">
    <name type="scientific">Pisolithus tinctorius Marx 270</name>
    <dbReference type="NCBI Taxonomy" id="870435"/>
    <lineage>
        <taxon>Eukaryota</taxon>
        <taxon>Fungi</taxon>
        <taxon>Dikarya</taxon>
        <taxon>Basidiomycota</taxon>
        <taxon>Agaricomycotina</taxon>
        <taxon>Agaricomycetes</taxon>
        <taxon>Agaricomycetidae</taxon>
        <taxon>Boletales</taxon>
        <taxon>Sclerodermatineae</taxon>
        <taxon>Pisolithaceae</taxon>
        <taxon>Pisolithus</taxon>
    </lineage>
</organism>
<dbReference type="FunCoup" id="A0A0C3MUQ9">
    <property type="interactions" value="181"/>
</dbReference>
<keyword evidence="3" id="KW-0496">Mitochondrion</keyword>
<name>A0A0C3MUQ9_PISTI</name>
<dbReference type="GO" id="GO:0005634">
    <property type="term" value="C:nucleus"/>
    <property type="evidence" value="ECO:0007669"/>
    <property type="project" value="TreeGrafter"/>
</dbReference>
<dbReference type="InParanoid" id="A0A0C3MUQ9"/>
<dbReference type="EMBL" id="KN832460">
    <property type="protein sequence ID" value="KIN92709.1"/>
    <property type="molecule type" value="Genomic_DNA"/>
</dbReference>
<evidence type="ECO:0000256" key="1">
    <source>
        <dbReference type="ARBA" id="ARBA00004173"/>
    </source>
</evidence>
<comment type="subcellular location">
    <subcellularLocation>
        <location evidence="1">Mitochondrion</location>
    </subcellularLocation>
</comment>
<accession>A0A0C3MUQ9</accession>
<dbReference type="PROSITE" id="PS51886">
    <property type="entry name" value="TLDC"/>
    <property type="match status" value="1"/>
</dbReference>
<feature type="non-terminal residue" evidence="6">
    <location>
        <position position="1"/>
    </location>
</feature>
<dbReference type="InterPro" id="IPR006571">
    <property type="entry name" value="TLDc_dom"/>
</dbReference>
<dbReference type="STRING" id="870435.A0A0C3MUQ9"/>
<dbReference type="GO" id="GO:0006979">
    <property type="term" value="P:response to oxidative stress"/>
    <property type="evidence" value="ECO:0007669"/>
    <property type="project" value="TreeGrafter"/>
</dbReference>
<proteinExistence type="inferred from homology"/>
<feature type="domain" description="TLDc" evidence="5">
    <location>
        <begin position="1"/>
        <end position="161"/>
    </location>
</feature>
<dbReference type="Proteomes" id="UP000054217">
    <property type="component" value="Unassembled WGS sequence"/>
</dbReference>
<dbReference type="OrthoDB" id="26679at2759"/>
<evidence type="ECO:0000256" key="2">
    <source>
        <dbReference type="ARBA" id="ARBA00009540"/>
    </source>
</evidence>
<evidence type="ECO:0000256" key="4">
    <source>
        <dbReference type="ARBA" id="ARBA00040604"/>
    </source>
</evidence>
<comment type="similarity">
    <text evidence="2">Belongs to the OXR1 family.</text>
</comment>
<gene>
    <name evidence="6" type="ORF">M404DRAFT_172777</name>
</gene>
<protein>
    <recommendedName>
        <fullName evidence="4">Oxidation resistance protein 1</fullName>
    </recommendedName>
</protein>
<evidence type="ECO:0000256" key="3">
    <source>
        <dbReference type="ARBA" id="ARBA00023128"/>
    </source>
</evidence>
<dbReference type="HOGENOM" id="CLU_029204_0_0_1"/>
<evidence type="ECO:0000259" key="5">
    <source>
        <dbReference type="PROSITE" id="PS51886"/>
    </source>
</evidence>
<evidence type="ECO:0000313" key="7">
    <source>
        <dbReference type="Proteomes" id="UP000054217"/>
    </source>
</evidence>
<dbReference type="SMART" id="SM00584">
    <property type="entry name" value="TLDc"/>
    <property type="match status" value="1"/>
</dbReference>
<dbReference type="AlphaFoldDB" id="A0A0C3MUQ9"/>
<reference evidence="6 7" key="1">
    <citation type="submission" date="2014-04" db="EMBL/GenBank/DDBJ databases">
        <authorList>
            <consortium name="DOE Joint Genome Institute"/>
            <person name="Kuo A."/>
            <person name="Kohler A."/>
            <person name="Costa M.D."/>
            <person name="Nagy L.G."/>
            <person name="Floudas D."/>
            <person name="Copeland A."/>
            <person name="Barry K.W."/>
            <person name="Cichocki N."/>
            <person name="Veneault-Fourrey C."/>
            <person name="LaButti K."/>
            <person name="Lindquist E.A."/>
            <person name="Lipzen A."/>
            <person name="Lundell T."/>
            <person name="Morin E."/>
            <person name="Murat C."/>
            <person name="Sun H."/>
            <person name="Tunlid A."/>
            <person name="Henrissat B."/>
            <person name="Grigoriev I.V."/>
            <person name="Hibbett D.S."/>
            <person name="Martin F."/>
            <person name="Nordberg H.P."/>
            <person name="Cantor M.N."/>
            <person name="Hua S.X."/>
        </authorList>
    </citation>
    <scope>NUCLEOTIDE SEQUENCE [LARGE SCALE GENOMIC DNA]</scope>
    <source>
        <strain evidence="6 7">Marx 270</strain>
    </source>
</reference>
<dbReference type="Pfam" id="PF07534">
    <property type="entry name" value="TLD"/>
    <property type="match status" value="1"/>
</dbReference>
<dbReference type="PANTHER" id="PTHR23354">
    <property type="entry name" value="NUCLEOLAR PROTEIN 7/ESTROGEN RECEPTOR COACTIVATOR-RELATED"/>
    <property type="match status" value="1"/>
</dbReference>
<dbReference type="PANTHER" id="PTHR23354:SF62">
    <property type="entry name" value="MUSTARD, ISOFORM V"/>
    <property type="match status" value="1"/>
</dbReference>
<keyword evidence="7" id="KW-1185">Reference proteome</keyword>
<reference evidence="7" key="2">
    <citation type="submission" date="2015-01" db="EMBL/GenBank/DDBJ databases">
        <title>Evolutionary Origins and Diversification of the Mycorrhizal Mutualists.</title>
        <authorList>
            <consortium name="DOE Joint Genome Institute"/>
            <consortium name="Mycorrhizal Genomics Consortium"/>
            <person name="Kohler A."/>
            <person name="Kuo A."/>
            <person name="Nagy L.G."/>
            <person name="Floudas D."/>
            <person name="Copeland A."/>
            <person name="Barry K.W."/>
            <person name="Cichocki N."/>
            <person name="Veneault-Fourrey C."/>
            <person name="LaButti K."/>
            <person name="Lindquist E.A."/>
            <person name="Lipzen A."/>
            <person name="Lundell T."/>
            <person name="Morin E."/>
            <person name="Murat C."/>
            <person name="Riley R."/>
            <person name="Ohm R."/>
            <person name="Sun H."/>
            <person name="Tunlid A."/>
            <person name="Henrissat B."/>
            <person name="Grigoriev I.V."/>
            <person name="Hibbett D.S."/>
            <person name="Martin F."/>
        </authorList>
    </citation>
    <scope>NUCLEOTIDE SEQUENCE [LARGE SCALE GENOMIC DNA]</scope>
    <source>
        <strain evidence="7">Marx 270</strain>
    </source>
</reference>
<sequence>SIDQHGISLNTLYTRSEPRTRSKAEPNPPSGALLVVKDSLDGMFGAWVGEGIIKGQNGFYGSGEAFLWRYRTDASPPLEVYKWSGKNDYVVLCDPDFISFGGGDGHYGLYIDSSLLEGSSAPCPTFDNPVLCTRPSSHAGAGMGKKDVSFECVGLEVWGIGPG</sequence>
<evidence type="ECO:0000313" key="6">
    <source>
        <dbReference type="EMBL" id="KIN92709.1"/>
    </source>
</evidence>
<dbReference type="GO" id="GO:0005739">
    <property type="term" value="C:mitochondrion"/>
    <property type="evidence" value="ECO:0007669"/>
    <property type="project" value="UniProtKB-SubCell"/>
</dbReference>